<keyword evidence="10" id="KW-1185">Reference proteome</keyword>
<evidence type="ECO:0000313" key="9">
    <source>
        <dbReference type="EMBL" id="OYO21033.1"/>
    </source>
</evidence>
<dbReference type="PANTHER" id="PTHR48069">
    <property type="entry name" value="DIHYDROFOLATE REDUCTASE"/>
    <property type="match status" value="1"/>
</dbReference>
<dbReference type="GO" id="GO:0046452">
    <property type="term" value="P:dihydrofolate metabolic process"/>
    <property type="evidence" value="ECO:0007669"/>
    <property type="project" value="TreeGrafter"/>
</dbReference>
<accession>A0A255H143</accession>
<keyword evidence="4 7" id="KW-0554">One-carbon metabolism</keyword>
<dbReference type="PIRSF" id="PIRSF000194">
    <property type="entry name" value="DHFR"/>
    <property type="match status" value="1"/>
</dbReference>
<dbReference type="CDD" id="cd00209">
    <property type="entry name" value="DHFR"/>
    <property type="match status" value="1"/>
</dbReference>
<keyword evidence="9" id="KW-0808">Transferase</keyword>
<dbReference type="GO" id="GO:0004146">
    <property type="term" value="F:dihydrofolate reductase activity"/>
    <property type="evidence" value="ECO:0007669"/>
    <property type="project" value="UniProtKB-EC"/>
</dbReference>
<evidence type="ECO:0000256" key="6">
    <source>
        <dbReference type="ARBA" id="ARBA00023002"/>
    </source>
</evidence>
<dbReference type="PANTHER" id="PTHR48069:SF3">
    <property type="entry name" value="DIHYDROFOLATE REDUCTASE"/>
    <property type="match status" value="1"/>
</dbReference>
<dbReference type="GO" id="GO:0046655">
    <property type="term" value="P:folic acid metabolic process"/>
    <property type="evidence" value="ECO:0007669"/>
    <property type="project" value="TreeGrafter"/>
</dbReference>
<dbReference type="InterPro" id="IPR012259">
    <property type="entry name" value="DHFR"/>
</dbReference>
<organism evidence="9 10">
    <name type="scientific">Enemella dayhoffiae</name>
    <dbReference type="NCBI Taxonomy" id="2016507"/>
    <lineage>
        <taxon>Bacteria</taxon>
        <taxon>Bacillati</taxon>
        <taxon>Actinomycetota</taxon>
        <taxon>Actinomycetes</taxon>
        <taxon>Propionibacteriales</taxon>
        <taxon>Propionibacteriaceae</taxon>
        <taxon>Enemella</taxon>
    </lineage>
</organism>
<keyword evidence="5 7" id="KW-0521">NADP</keyword>
<evidence type="ECO:0000256" key="3">
    <source>
        <dbReference type="ARBA" id="ARBA00012856"/>
    </source>
</evidence>
<dbReference type="OrthoDB" id="9804315at2"/>
<protein>
    <recommendedName>
        <fullName evidence="3 7">Dihydrofolate reductase</fullName>
        <ecNumber evidence="3 7">1.5.1.3</ecNumber>
    </recommendedName>
</protein>
<evidence type="ECO:0000313" key="10">
    <source>
        <dbReference type="Proteomes" id="UP000216311"/>
    </source>
</evidence>
<comment type="pathway">
    <text evidence="1 7">Cofactor biosynthesis; tetrahydrofolate biosynthesis; 5,6,7,8-tetrahydrofolate from 7,8-dihydrofolate: step 1/1.</text>
</comment>
<dbReference type="UniPathway" id="UPA00077">
    <property type="reaction ID" value="UER00158"/>
</dbReference>
<dbReference type="InterPro" id="IPR024072">
    <property type="entry name" value="DHFR-like_dom_sf"/>
</dbReference>
<feature type="domain" description="DHFR" evidence="8">
    <location>
        <begin position="1"/>
        <end position="156"/>
    </location>
</feature>
<dbReference type="GO" id="GO:0005829">
    <property type="term" value="C:cytosol"/>
    <property type="evidence" value="ECO:0007669"/>
    <property type="project" value="TreeGrafter"/>
</dbReference>
<dbReference type="Proteomes" id="UP000216311">
    <property type="component" value="Unassembled WGS sequence"/>
</dbReference>
<evidence type="ECO:0000259" key="8">
    <source>
        <dbReference type="PROSITE" id="PS51330"/>
    </source>
</evidence>
<dbReference type="AlphaFoldDB" id="A0A255H143"/>
<gene>
    <name evidence="9" type="ORF">CGZ93_11565</name>
</gene>
<sequence length="156" mass="17299">MTAIAAVAANRVIGADNDLVWRNADDFKRFKALTMGGALVLGRKNHEAIGRPLPGRESFVVTRNQHWRADGVDVHHDVDAAIDAALATGRRVWILGGGEVYAQAWARTEALEITHVDLALEGDVLFPEIDPAEWTETAREERDGFRWVSYRRVSPA</sequence>
<reference evidence="9 10" key="1">
    <citation type="submission" date="2017-07" db="EMBL/GenBank/DDBJ databases">
        <title>Draft whole genome sequences of clinical Proprionibacteriaceae strains.</title>
        <authorList>
            <person name="Bernier A.-M."/>
            <person name="Bernard K."/>
            <person name="Domingo M.-C."/>
        </authorList>
    </citation>
    <scope>NUCLEOTIDE SEQUENCE [LARGE SCALE GENOMIC DNA]</scope>
    <source>
        <strain evidence="9 10">NML 130396</strain>
    </source>
</reference>
<evidence type="ECO:0000256" key="7">
    <source>
        <dbReference type="PIRNR" id="PIRNR000194"/>
    </source>
</evidence>
<dbReference type="SUPFAM" id="SSF53597">
    <property type="entry name" value="Dihydrofolate reductase-like"/>
    <property type="match status" value="1"/>
</dbReference>
<evidence type="ECO:0000256" key="5">
    <source>
        <dbReference type="ARBA" id="ARBA00022857"/>
    </source>
</evidence>
<dbReference type="GO" id="GO:0050661">
    <property type="term" value="F:NADP binding"/>
    <property type="evidence" value="ECO:0007669"/>
    <property type="project" value="InterPro"/>
</dbReference>
<proteinExistence type="inferred from homology"/>
<keyword evidence="9" id="KW-0418">Kinase</keyword>
<comment type="similarity">
    <text evidence="2 7">Belongs to the dihydrofolate reductase family.</text>
</comment>
<keyword evidence="6 7" id="KW-0560">Oxidoreductase</keyword>
<dbReference type="EMBL" id="NMVQ01000023">
    <property type="protein sequence ID" value="OYO21033.1"/>
    <property type="molecule type" value="Genomic_DNA"/>
</dbReference>
<dbReference type="GO" id="GO:0006730">
    <property type="term" value="P:one-carbon metabolic process"/>
    <property type="evidence" value="ECO:0007669"/>
    <property type="project" value="UniProtKB-KW"/>
</dbReference>
<dbReference type="Pfam" id="PF00186">
    <property type="entry name" value="DHFR_1"/>
    <property type="match status" value="1"/>
</dbReference>
<evidence type="ECO:0000256" key="4">
    <source>
        <dbReference type="ARBA" id="ARBA00022563"/>
    </source>
</evidence>
<dbReference type="GO" id="GO:0016301">
    <property type="term" value="F:kinase activity"/>
    <property type="evidence" value="ECO:0007669"/>
    <property type="project" value="UniProtKB-KW"/>
</dbReference>
<dbReference type="Gene3D" id="3.40.430.10">
    <property type="entry name" value="Dihydrofolate Reductase, subunit A"/>
    <property type="match status" value="1"/>
</dbReference>
<name>A0A255H143_9ACTN</name>
<dbReference type="PROSITE" id="PS51330">
    <property type="entry name" value="DHFR_2"/>
    <property type="match status" value="1"/>
</dbReference>
<comment type="caution">
    <text evidence="9">The sequence shown here is derived from an EMBL/GenBank/DDBJ whole genome shotgun (WGS) entry which is preliminary data.</text>
</comment>
<dbReference type="GO" id="GO:0046654">
    <property type="term" value="P:tetrahydrofolate biosynthetic process"/>
    <property type="evidence" value="ECO:0007669"/>
    <property type="project" value="UniProtKB-UniPathway"/>
</dbReference>
<dbReference type="EC" id="1.5.1.3" evidence="3 7"/>
<dbReference type="InterPro" id="IPR001796">
    <property type="entry name" value="DHFR_dom"/>
</dbReference>
<evidence type="ECO:0000256" key="2">
    <source>
        <dbReference type="ARBA" id="ARBA00009539"/>
    </source>
</evidence>
<comment type="catalytic activity">
    <reaction evidence="7">
        <text>(6S)-5,6,7,8-tetrahydrofolate + NADP(+) = 7,8-dihydrofolate + NADPH + H(+)</text>
        <dbReference type="Rhea" id="RHEA:15009"/>
        <dbReference type="ChEBI" id="CHEBI:15378"/>
        <dbReference type="ChEBI" id="CHEBI:57451"/>
        <dbReference type="ChEBI" id="CHEBI:57453"/>
        <dbReference type="ChEBI" id="CHEBI:57783"/>
        <dbReference type="ChEBI" id="CHEBI:58349"/>
        <dbReference type="EC" id="1.5.1.3"/>
    </reaction>
</comment>
<dbReference type="PRINTS" id="PR00070">
    <property type="entry name" value="DHFR"/>
</dbReference>
<evidence type="ECO:0000256" key="1">
    <source>
        <dbReference type="ARBA" id="ARBA00004903"/>
    </source>
</evidence>
<comment type="function">
    <text evidence="7">Key enzyme in folate metabolism. Catalyzes an essential reaction for de novo glycine and purine synthesis, and for DNA precursor synthesis.</text>
</comment>